<evidence type="ECO:0000313" key="3">
    <source>
        <dbReference type="EMBL" id="MDT0620463.1"/>
    </source>
</evidence>
<accession>A0ABU3BE72</accession>
<dbReference type="Proteomes" id="UP001250662">
    <property type="component" value="Unassembled WGS sequence"/>
</dbReference>
<dbReference type="RefSeq" id="WP_311386845.1">
    <property type="nucleotide sequence ID" value="NZ_JAVRHU010000001.1"/>
</dbReference>
<comment type="caution">
    <text evidence="3">The sequence shown here is derived from an EMBL/GenBank/DDBJ whole genome shotgun (WGS) entry which is preliminary data.</text>
</comment>
<evidence type="ECO:0000256" key="1">
    <source>
        <dbReference type="SAM" id="SignalP"/>
    </source>
</evidence>
<sequence>MKLASLVKRAYLLFFLILLFVSFGAHAQEVVPFSPRLDGDNIEIRGDIIFVGNNILNRASEANPAEANTPYNGTANNNSLWMEYIDIDADASTFSSSSAELNITDPSCSEVRYAGLYWAGTYPNERSTDGGAQFTGTTRIEEWNEIKFKIPGGTYVDLIADNDPDLPGEEDDIIFDGIDPSSGGFFKDAPVICYKEVTDLIRSNSDPNGEYTAANIRATRGTRNGSSSAGWVLVIIYENPNESGKFISTFDGYAGLSGAVGNVDVAVNGFRTLPSPFPVRARVGVAALEGDRGITNDRFYISANSVAGYTNLSTTLNPDNNFFNSTITTDGAEVPTRTPYGTNTLGTDIDLFNLNNPNETVLPNDESGAVLRFTSTGDGYGPFLTAFSVEIIEPNIVLEKRVEDIGGNDITGSGVNLGQTLDYVLSFRNLGNDNAANYTIRDVLPVNTTFVSADYTGAPGVTHVFDAATNEITFTVPDDLVEMTDPTYTIRLRVRVAENCFDFIDACTDLIENLAYSTYQGEINSAVITDDPSVSDFDNCGFVTPGATNFLLDDLTACNYTRTVQLCGDNVLLDAGDGFDNYVWVLDSNNNSQIDASDPVLNDGNPDSDFSTQQVDQTGTYIVNKQVADPCKDFNEIIIVELFGATQTNPITALINDTSNTIEGEILVCPNDGDELPQVFLCGLNDTELLQINIPDADSIVWEQLDDTSCSAAPDDCANKDNTCSWNTVSTGGDFLASTPGEFRLVINYQNGCFSRFYFNVFRNNLDLLHTSRDIVCSTPGNITITNLGSGYGFQLFDVTNNVIDVPFSANNGPSFDITDNGAYRVEVVQLDGSNNPIPNSCVFVTEDIGILERDFQVDILTTEANCNSLGDITIQALNVSPNYEYELRLDDGSPSGTLIDNETAQPDNNFTFNNVNPGDYIVITRTDDGCEDIQNISLTRIPDPTLSALTTADIGCSAGVIELTQAGGQGNPDFLFAIWSKDGVLLHTPGGSPTEQEIIDNIDPNAYQVGATFTFGWRDTDGDFIDEYFANEDGEYVFIVLDANNCYALSNPVTINDNGGLAIDLVSEVQPSCNGDADGQLIISVSGGVEPYQYSIDGGTTYQPTDTFVGLTSTTYDIRILDDSGCDIQQSYDLDQPFTLSASAGVSRDVTCDPSNGAEVRITNVVGGYPPYEYSFDGGSNWGSSSIAQLLPGDYTVLVRDASCSFSMDVSVEGLPMPPNVTLTPEVDYNCDGSGTITASPSIAGYDYRYALDGVLNTPESNNVFTNVAPGTYTVTTYYQSQTPPTPSLLLSENFGVGVGSIPSPDTQGYAYEDQTSSTANGGDTNLNINDFQYSVTNEIIAPFSAWISPNDHTDPSSSDGRYLVINVGTPSPGQIIYTKPINDIIPNRPLRISLYIFNLVVSTRTILDPDLTIEIVDASGAVVQSIRTGDIAKNTGPDDWVLFSTDFNPGANTSLDFVIRTEKIGNSGNDLAIDDIEIFQIPEVCELSVTTPVTVEAGRVFSSAVQGSTDISCNGLSDGSITFSVENFDSVAGFEYSEDGGTTWITSTTSPITTNAVFPAGSQTILIRKANEITCTTSITQILTEPTAVVASASITTGLSCTADATITAEANGGLPGYTYQLEDGAGVVIGAYDFATNSTNRVFSGLSDGTYVVRVRDTNNCEDSIDTPIIISPLNPVAFTVTPTTCYSGGNTASIQVDVTDGNGGYQFRINSGPWMIPSPVTSTTYTFNNLSSGSYDIDVRDQLGCPVAIATQTTTINSQLLASATLSANLTCLSDASITINASGGSGTFAYEWSNDSGTTYNTTGFTGNVFATSTAGSYEFRITDTSTPVACTVSTNTVVVSPADTPVISNIIPTDVLCFGDSNGALDITIDTSVGLGPYVIEVVDSGTTTNYGTQTTGLPAGNYDVTVTDANGCVSNVFATSINSPNQINYSINLQPITCDTSTGTNPGSISVEGLSGGVAEYTYYLTGNNGYSAAYNTTSGGEDHTFAILDFGIYEVDVIDANGCSRVTTNIIASPPDDLDIDVSATTLNCLTGGTAAVTVTTAILSTNYEFGILDSFSAPYASTFFPPDVVGGPTHTFTGLTPGITFTFVVHDITTNCYYFEEASAPINSPSVMTSTLGVVNNVTCTGNADGNVSFTIDGFDATTTQVDYEIFLAQSNTSILPTAISGSLSVNPPAGPVSETNIGPLSPGIYFIQFTEADGVNAGCSVSSIDFTIDEASQPLSVSANSTVNDNCNVNAGLITAIAQSGTAPYEYQFLSNLATAPTATDAGWMTNSTANVESGNYIVYVKDAYGCVQNDAVTVDLDDAPDIDLSIVDECADEGSFEVLITLNNPGAAIAPFQISVNGAAYQNFVFNGSNQFTVTGLSSGTGQTISVRDVNGCQDDENFNIVPPIEFTALLTTLLDCEIAPNNNAEITIDVSSGSGNYSYEIDGPGGADQSITAMSGSTEVWNGASVDGVYTITIYDTNTLAPFCQATTTVTVPVAITPAINVDHHLDVSCNGADDGTISVSAIPDNGIGPYIFEIISGPGVSGAVTFPITPNPTSVTNATAVFDNLEGTIAGITYTIRVTAANGCTEEITQVINQPNIISNVNATVVEFGCTTGNNANTASITIDTASITGGSGNFVRFEFINTATAATVQDGANPVYIETNYDGGNYDIYAYDDNGCRNAVEANVGIAPFVEITDPTVADLVPLTCNPGSDAQIQVGVTISPVTATPTIEFEINGINVVYTSTNNTGLFSGLGAGDYSIRITNLDASPNCIIETVHTIEEPLEMDVLATTLTDEECLNNGLDDGSFNFVVSDYAGTFDYQVYNSNNNTVVLQSGSGDTAIAQAPITGLPGGTYYVIVTQTTAPFCVETSNVITIIAPEAPISALVAEEASVSCTNDQGRILVEVSGGEGPFTIALNNTTTSQSYSQNNVTDFAFTGLSAGDFIVTITDALGCVHTDTITLIRPDAIAATIAASTLVCFGDDAASVTATLAARNITPIYEYQLNTYTDILGSVAPQVSTRQGASTFDNLVAGFYSITVTDDVGCSAETGIIEIVNPTEVSSQLIRLSPLTCLNQAVLELSAFGGTAPYRYSVDGINFFPMNETNAPNTHLFSNISAGTYSYFVQDAFNCSSVVSNEITEDIIEPLTLTVDASAAVINCTGENTAVIFADADGGLGNYQYELYTDVSLSVASRIAGPQNQGEFRDLFAGTYYVSVTSNDCVVAPEEVIIAEPTPLTFTEDIVNVSCSGEENGSITVALSGGSGGYQYAISPNLDQFDETNTFVDLAPGDYTIIAQDQNGCFELLNYTITEPNPILVATTTVLPEICQGDEDGSFEIDITGGTAPYRTSLNSSNDADFVQDQISFSNLAAGSYVVFIKDAQDCEENIIVEIEQGVNLNAVVTPVYECNGDVPENRIVVAFEDDTVMSDVLYSMDSTDPSTMQLSPDFTNMSPGMHTLSIAHANGCVNMVDFEIIGFAPLSLTLEQNSINEITAIASGGLEDYTFYFGDIDNGADNTFIINRTDTYMVTLVDQNGCEVAAEIFIEFIDIEIPDFFTPDGDDWNDTWGPENLEAFPNVLTIIFDRYGRELYRMEINDPAWNGLYHNKNLPTGDYWYVIKLRGANDDREFVGHFTLYR</sequence>
<dbReference type="InterPro" id="IPR047589">
    <property type="entry name" value="DUF11_rpt"/>
</dbReference>
<dbReference type="InterPro" id="IPR001434">
    <property type="entry name" value="OmcB-like_DUF11"/>
</dbReference>
<dbReference type="InterPro" id="IPR007110">
    <property type="entry name" value="Ig-like_dom"/>
</dbReference>
<dbReference type="Pfam" id="PF13585">
    <property type="entry name" value="CHU_C"/>
    <property type="match status" value="1"/>
</dbReference>
<feature type="chain" id="PRO_5046274673" evidence="1">
    <location>
        <begin position="28"/>
        <end position="3629"/>
    </location>
</feature>
<protein>
    <submittedName>
        <fullName evidence="3">T9SS type B sorting domain-containing protein</fullName>
    </submittedName>
</protein>
<name>A0ABU3BE72_9FLAO</name>
<proteinExistence type="predicted"/>
<reference evidence="3 4" key="1">
    <citation type="submission" date="2023-09" db="EMBL/GenBank/DDBJ databases">
        <authorList>
            <person name="Rey-Velasco X."/>
        </authorList>
    </citation>
    <scope>NUCLEOTIDE SEQUENCE [LARGE SCALE GENOMIC DNA]</scope>
    <source>
        <strain evidence="3 4">P007</strain>
    </source>
</reference>
<dbReference type="NCBIfam" id="TIGR04131">
    <property type="entry name" value="Bac_Flav_CTERM"/>
    <property type="match status" value="1"/>
</dbReference>
<dbReference type="InterPro" id="IPR025667">
    <property type="entry name" value="SprB_repeat"/>
</dbReference>
<feature type="signal peptide" evidence="1">
    <location>
        <begin position="1"/>
        <end position="27"/>
    </location>
</feature>
<keyword evidence="4" id="KW-1185">Reference proteome</keyword>
<evidence type="ECO:0000313" key="4">
    <source>
        <dbReference type="Proteomes" id="UP001250662"/>
    </source>
</evidence>
<dbReference type="EMBL" id="JAVRHU010000001">
    <property type="protein sequence ID" value="MDT0620463.1"/>
    <property type="molecule type" value="Genomic_DNA"/>
</dbReference>
<organism evidence="3 4">
    <name type="scientific">Croceitalea vernalis</name>
    <dbReference type="NCBI Taxonomy" id="3075599"/>
    <lineage>
        <taxon>Bacteria</taxon>
        <taxon>Pseudomonadati</taxon>
        <taxon>Bacteroidota</taxon>
        <taxon>Flavobacteriia</taxon>
        <taxon>Flavobacteriales</taxon>
        <taxon>Flavobacteriaceae</taxon>
        <taxon>Croceitalea</taxon>
    </lineage>
</organism>
<dbReference type="Pfam" id="PF13573">
    <property type="entry name" value="SprB"/>
    <property type="match status" value="5"/>
</dbReference>
<dbReference type="PROSITE" id="PS50835">
    <property type="entry name" value="IG_LIKE"/>
    <property type="match status" value="1"/>
</dbReference>
<keyword evidence="1" id="KW-0732">Signal</keyword>
<dbReference type="NCBIfam" id="TIGR01451">
    <property type="entry name" value="B_ant_repeat"/>
    <property type="match status" value="1"/>
</dbReference>
<dbReference type="Pfam" id="PF01345">
    <property type="entry name" value="DUF11"/>
    <property type="match status" value="1"/>
</dbReference>
<gene>
    <name evidence="3" type="ORF">RM520_02440</name>
</gene>
<evidence type="ECO:0000259" key="2">
    <source>
        <dbReference type="PROSITE" id="PS50835"/>
    </source>
</evidence>
<dbReference type="Gene3D" id="2.60.40.740">
    <property type="match status" value="1"/>
</dbReference>
<feature type="domain" description="Ig-like" evidence="2">
    <location>
        <begin position="1750"/>
        <end position="1846"/>
    </location>
</feature>
<dbReference type="InterPro" id="IPR026341">
    <property type="entry name" value="T9SS_type_B"/>
</dbReference>